<name>A0ABT4ZM13_9CYAN</name>
<protein>
    <submittedName>
        <fullName evidence="1">Uncharacterized protein</fullName>
    </submittedName>
</protein>
<keyword evidence="2" id="KW-1185">Reference proteome</keyword>
<dbReference type="EMBL" id="JAQMTI010000047">
    <property type="protein sequence ID" value="MDB9440433.1"/>
    <property type="molecule type" value="Genomic_DNA"/>
</dbReference>
<accession>A0ABT4ZM13</accession>
<dbReference type="Proteomes" id="UP001211711">
    <property type="component" value="Unassembled WGS sequence"/>
</dbReference>
<sequence length="44" mass="4871">MLNKLLTQAFNLSISQNHGSSWDEREKRSSSPITAKCVPLGVLL</sequence>
<proteinExistence type="predicted"/>
<reference evidence="1 2" key="1">
    <citation type="submission" date="2023-01" db="EMBL/GenBank/DDBJ databases">
        <title>Genomes from the Australian National Cyanobacteria Reference Collection.</title>
        <authorList>
            <person name="Willis A."/>
            <person name="Lee E.M.F."/>
        </authorList>
    </citation>
    <scope>NUCLEOTIDE SEQUENCE [LARGE SCALE GENOMIC DNA]</scope>
    <source>
        <strain evidence="1 2">CS-549</strain>
    </source>
</reference>
<evidence type="ECO:0000313" key="1">
    <source>
        <dbReference type="EMBL" id="MDB9440433.1"/>
    </source>
</evidence>
<comment type="caution">
    <text evidence="1">The sequence shown here is derived from an EMBL/GenBank/DDBJ whole genome shotgun (WGS) entry which is preliminary data.</text>
</comment>
<organism evidence="1 2">
    <name type="scientific">Sphaerospermopsis kisseleviana CS-549</name>
    <dbReference type="NCBI Taxonomy" id="3021783"/>
    <lineage>
        <taxon>Bacteria</taxon>
        <taxon>Bacillati</taxon>
        <taxon>Cyanobacteriota</taxon>
        <taxon>Cyanophyceae</taxon>
        <taxon>Nostocales</taxon>
        <taxon>Aphanizomenonaceae</taxon>
        <taxon>Sphaerospermopsis</taxon>
        <taxon>Sphaerospermopsis kisseleviana</taxon>
    </lineage>
</organism>
<gene>
    <name evidence="1" type="ORF">PN497_03465</name>
</gene>
<evidence type="ECO:0000313" key="2">
    <source>
        <dbReference type="Proteomes" id="UP001211711"/>
    </source>
</evidence>